<organism evidence="2">
    <name type="scientific">Timema bartmani</name>
    <dbReference type="NCBI Taxonomy" id="61472"/>
    <lineage>
        <taxon>Eukaryota</taxon>
        <taxon>Metazoa</taxon>
        <taxon>Ecdysozoa</taxon>
        <taxon>Arthropoda</taxon>
        <taxon>Hexapoda</taxon>
        <taxon>Insecta</taxon>
        <taxon>Pterygota</taxon>
        <taxon>Neoptera</taxon>
        <taxon>Polyneoptera</taxon>
        <taxon>Phasmatodea</taxon>
        <taxon>Timematodea</taxon>
        <taxon>Timematoidea</taxon>
        <taxon>Timematidae</taxon>
        <taxon>Timema</taxon>
    </lineage>
</organism>
<dbReference type="AlphaFoldDB" id="A0A7R9EQT5"/>
<evidence type="ECO:0000256" key="1">
    <source>
        <dbReference type="SAM" id="SignalP"/>
    </source>
</evidence>
<feature type="chain" id="PRO_5031477011" evidence="1">
    <location>
        <begin position="18"/>
        <end position="165"/>
    </location>
</feature>
<proteinExistence type="predicted"/>
<protein>
    <submittedName>
        <fullName evidence="2">Uncharacterized protein</fullName>
    </submittedName>
</protein>
<name>A0A7R9EQT5_9NEOP</name>
<dbReference type="EMBL" id="OD564759">
    <property type="protein sequence ID" value="CAD7439704.1"/>
    <property type="molecule type" value="Genomic_DNA"/>
</dbReference>
<evidence type="ECO:0000313" key="2">
    <source>
        <dbReference type="EMBL" id="CAD7439704.1"/>
    </source>
</evidence>
<feature type="signal peptide" evidence="1">
    <location>
        <begin position="1"/>
        <end position="17"/>
    </location>
</feature>
<keyword evidence="1" id="KW-0732">Signal</keyword>
<gene>
    <name evidence="2" type="ORF">TBIB3V08_LOCUS2252</name>
</gene>
<reference evidence="2" key="1">
    <citation type="submission" date="2020-11" db="EMBL/GenBank/DDBJ databases">
        <authorList>
            <person name="Tran Van P."/>
        </authorList>
    </citation>
    <scope>NUCLEOTIDE SEQUENCE</scope>
</reference>
<accession>A0A7R9EQT5</accession>
<sequence length="165" mass="18603">MLILFLLFLVQFSVACACLAVNMEQQHELAEQGWKRVTLDMKGEVQKVFNCCGFEGSHNSSLSTTPDPMAHPPCIHPELRRHVLFLETREAMLECGQYHSSHPSNSPAHPYVFVYTYTCVLSQGRTSRVVVVTCAVLSDSVFVGVWLTVRYRNQKDPRANPSAFL</sequence>